<sequence length="185" mass="20283">MIGHGLKKCLALAIIVGLCVAGQAGPLSARENLPAQVTLLRNSDYAPALLDGIREAGKGIVVTMYLFKMTDSPGNLPRRIAEELVRARGRGVEVTVLLEQSDRPQDSLNDDNRATAQFLKRGGVKVFFDTPRVTTHVKAVVIDGRWVYLGSHNLTQSALRHNNELSLRIDSRELAAEITAFLDRI</sequence>
<dbReference type="Pfam" id="PF13091">
    <property type="entry name" value="PLDc_2"/>
    <property type="match status" value="1"/>
</dbReference>
<name>A0A562VNY0_9BACT</name>
<dbReference type="InterPro" id="IPR001736">
    <property type="entry name" value="PLipase_D/transphosphatidylase"/>
</dbReference>
<dbReference type="InterPro" id="IPR025202">
    <property type="entry name" value="PLD-like_dom"/>
</dbReference>
<dbReference type="PANTHER" id="PTHR21248:SF22">
    <property type="entry name" value="PHOSPHOLIPASE D"/>
    <property type="match status" value="1"/>
</dbReference>
<evidence type="ECO:0000259" key="2">
    <source>
        <dbReference type="PROSITE" id="PS50035"/>
    </source>
</evidence>
<proteinExistence type="predicted"/>
<dbReference type="AlphaFoldDB" id="A0A562VNY0"/>
<dbReference type="RefSeq" id="WP_246125799.1">
    <property type="nucleotide sequence ID" value="NZ_VLLN01000008.1"/>
</dbReference>
<dbReference type="SUPFAM" id="SSF56024">
    <property type="entry name" value="Phospholipase D/nuclease"/>
    <property type="match status" value="1"/>
</dbReference>
<accession>A0A562VNY0</accession>
<dbReference type="GO" id="GO:0030572">
    <property type="term" value="F:phosphatidyltransferase activity"/>
    <property type="evidence" value="ECO:0007669"/>
    <property type="project" value="UniProtKB-ARBA"/>
</dbReference>
<feature type="domain" description="PLD phosphodiesterase" evidence="2">
    <location>
        <begin position="131"/>
        <end position="158"/>
    </location>
</feature>
<feature type="chain" id="PRO_5021906771" evidence="1">
    <location>
        <begin position="30"/>
        <end position="185"/>
    </location>
</feature>
<dbReference type="CDD" id="cd09131">
    <property type="entry name" value="PLDc_unchar3"/>
    <property type="match status" value="1"/>
</dbReference>
<evidence type="ECO:0000313" key="3">
    <source>
        <dbReference type="EMBL" id="TWJ19491.1"/>
    </source>
</evidence>
<dbReference type="Proteomes" id="UP000319449">
    <property type="component" value="Unassembled WGS sequence"/>
</dbReference>
<feature type="signal peptide" evidence="1">
    <location>
        <begin position="1"/>
        <end position="29"/>
    </location>
</feature>
<organism evidence="3 4">
    <name type="scientific">Geobacter argillaceus</name>
    <dbReference type="NCBI Taxonomy" id="345631"/>
    <lineage>
        <taxon>Bacteria</taxon>
        <taxon>Pseudomonadati</taxon>
        <taxon>Thermodesulfobacteriota</taxon>
        <taxon>Desulfuromonadia</taxon>
        <taxon>Geobacterales</taxon>
        <taxon>Geobacteraceae</taxon>
        <taxon>Geobacter</taxon>
    </lineage>
</organism>
<gene>
    <name evidence="3" type="ORF">JN12_01608</name>
</gene>
<comment type="caution">
    <text evidence="3">The sequence shown here is derived from an EMBL/GenBank/DDBJ whole genome shotgun (WGS) entry which is preliminary data.</text>
</comment>
<protein>
    <submittedName>
        <fullName evidence="3">Phospholipase D-like protein</fullName>
    </submittedName>
</protein>
<dbReference type="Gene3D" id="3.30.870.10">
    <property type="entry name" value="Endonuclease Chain A"/>
    <property type="match status" value="1"/>
</dbReference>
<dbReference type="PROSITE" id="PS50035">
    <property type="entry name" value="PLD"/>
    <property type="match status" value="1"/>
</dbReference>
<evidence type="ECO:0000256" key="1">
    <source>
        <dbReference type="SAM" id="SignalP"/>
    </source>
</evidence>
<keyword evidence="4" id="KW-1185">Reference proteome</keyword>
<dbReference type="EMBL" id="VLLN01000008">
    <property type="protein sequence ID" value="TWJ19491.1"/>
    <property type="molecule type" value="Genomic_DNA"/>
</dbReference>
<dbReference type="PANTHER" id="PTHR21248">
    <property type="entry name" value="CARDIOLIPIN SYNTHASE"/>
    <property type="match status" value="1"/>
</dbReference>
<dbReference type="GO" id="GO:0032049">
    <property type="term" value="P:cardiolipin biosynthetic process"/>
    <property type="evidence" value="ECO:0007669"/>
    <property type="project" value="UniProtKB-ARBA"/>
</dbReference>
<evidence type="ECO:0000313" key="4">
    <source>
        <dbReference type="Proteomes" id="UP000319449"/>
    </source>
</evidence>
<keyword evidence="1" id="KW-0732">Signal</keyword>
<reference evidence="3 4" key="1">
    <citation type="submission" date="2019-07" db="EMBL/GenBank/DDBJ databases">
        <title>Genomic Encyclopedia of Archaeal and Bacterial Type Strains, Phase II (KMG-II): from individual species to whole genera.</title>
        <authorList>
            <person name="Goeker M."/>
        </authorList>
    </citation>
    <scope>NUCLEOTIDE SEQUENCE [LARGE SCALE GENOMIC DNA]</scope>
    <source>
        <strain evidence="3 4">ATCC BAA-1139</strain>
    </source>
</reference>